<dbReference type="EMBL" id="KZ107839">
    <property type="protein sequence ID" value="OSS53316.1"/>
    <property type="molecule type" value="Genomic_DNA"/>
</dbReference>
<accession>A0A1Y2MB17</accession>
<dbReference type="STRING" id="105696.A0A1Y2MB17"/>
<proteinExistence type="predicted"/>
<dbReference type="Proteomes" id="UP000193240">
    <property type="component" value="Unassembled WGS sequence"/>
</dbReference>
<evidence type="ECO:0000259" key="1">
    <source>
        <dbReference type="Pfam" id="PF08450"/>
    </source>
</evidence>
<feature type="domain" description="SMP-30/Gluconolactonase/LRE-like region" evidence="1">
    <location>
        <begin position="145"/>
        <end position="321"/>
    </location>
</feature>
<dbReference type="PANTHER" id="PTHR47064:SF2">
    <property type="entry name" value="SMP-30_GLUCONOLACTONASE_LRE-LIKE REGION DOMAIN-CONTAINING PROTEIN-RELATED"/>
    <property type="match status" value="1"/>
</dbReference>
<organism evidence="2 3">
    <name type="scientific">Epicoccum nigrum</name>
    <name type="common">Soil fungus</name>
    <name type="synonym">Epicoccum purpurascens</name>
    <dbReference type="NCBI Taxonomy" id="105696"/>
    <lineage>
        <taxon>Eukaryota</taxon>
        <taxon>Fungi</taxon>
        <taxon>Dikarya</taxon>
        <taxon>Ascomycota</taxon>
        <taxon>Pezizomycotina</taxon>
        <taxon>Dothideomycetes</taxon>
        <taxon>Pleosporomycetidae</taxon>
        <taxon>Pleosporales</taxon>
        <taxon>Pleosporineae</taxon>
        <taxon>Didymellaceae</taxon>
        <taxon>Epicoccum</taxon>
    </lineage>
</organism>
<reference evidence="2 3" key="1">
    <citation type="journal article" date="2017" name="Genome Announc.">
        <title>Genome sequence of the saprophytic ascomycete Epicoccum nigrum ICMP 19927 strain isolated from New Zealand.</title>
        <authorList>
            <person name="Fokin M."/>
            <person name="Fleetwood D."/>
            <person name="Weir B.S."/>
            <person name="Villas-Boas S.G."/>
        </authorList>
    </citation>
    <scope>NUCLEOTIDE SEQUENCE [LARGE SCALE GENOMIC DNA]</scope>
    <source>
        <strain evidence="2 3">ICMP 19927</strain>
    </source>
</reference>
<dbReference type="InParanoid" id="A0A1Y2MB17"/>
<protein>
    <recommendedName>
        <fullName evidence="1">SMP-30/Gluconolactonase/LRE-like region domain-containing protein</fullName>
    </recommendedName>
</protein>
<dbReference type="InterPro" id="IPR052988">
    <property type="entry name" value="Oryzine_lactonohydrolase"/>
</dbReference>
<gene>
    <name evidence="2" type="ORF">B5807_02386</name>
</gene>
<dbReference type="AlphaFoldDB" id="A0A1Y2MB17"/>
<dbReference type="Gene3D" id="2.120.10.30">
    <property type="entry name" value="TolB, C-terminal domain"/>
    <property type="match status" value="1"/>
</dbReference>
<dbReference type="SUPFAM" id="SSF63829">
    <property type="entry name" value="Calcium-dependent phosphotriesterase"/>
    <property type="match status" value="1"/>
</dbReference>
<evidence type="ECO:0000313" key="3">
    <source>
        <dbReference type="Proteomes" id="UP000193240"/>
    </source>
</evidence>
<dbReference type="PANTHER" id="PTHR47064">
    <property type="entry name" value="PUTATIVE (AFU_ORTHOLOGUE AFUA_1G08990)-RELATED"/>
    <property type="match status" value="1"/>
</dbReference>
<dbReference type="OMA" id="WQAFHEA"/>
<dbReference type="InterPro" id="IPR013658">
    <property type="entry name" value="SGL"/>
</dbReference>
<keyword evidence="3" id="KW-1185">Reference proteome</keyword>
<evidence type="ECO:0000313" key="2">
    <source>
        <dbReference type="EMBL" id="OSS53316.1"/>
    </source>
</evidence>
<dbReference type="Pfam" id="PF08450">
    <property type="entry name" value="SGL"/>
    <property type="match status" value="1"/>
</dbReference>
<sequence>MSSIIPVDLLSYAVNPAYLSTLTTTNTSNPTTISLLAYDPTFPSVIGSNATARQLYSLDYEAFHEAGVYNHATNKLYVTSNWAGDIENPINVTVIDLANNYSLGSTRYSALAEANGATSYFPPGTEGNGSFPSRVLYADEGDFTNYSALVSVDPITGASEKILTSFLGRNFSSLNDVRQHPETGDLWFTDADYGYFQHFRPTPTIPKQIYRFSPRTGEIAVVATDFDQPNGLEFSPDLKTLYVSDTGAQEFGQNLTRPATLYAFNVINKKNLAGRRTFAYADNGFPDGVHCDTEGNVWGGCGDGIHIWSPEGTLLGKIWTGVVTNNFAFLPGKVLVFTNKQLWIVENVKAKGREVCRDFGVC</sequence>
<dbReference type="InterPro" id="IPR011042">
    <property type="entry name" value="6-blade_b-propeller_TolB-like"/>
</dbReference>
<name>A0A1Y2MB17_EPING</name>